<dbReference type="GO" id="GO:0071540">
    <property type="term" value="C:eukaryotic translation initiation factor 3 complex, eIF3e"/>
    <property type="evidence" value="ECO:0007669"/>
    <property type="project" value="UniProtKB-UniRule"/>
</dbReference>
<evidence type="ECO:0000313" key="8">
    <source>
        <dbReference type="EMBL" id="NDV31734.1"/>
    </source>
</evidence>
<dbReference type="PIRSF" id="PIRSF016255">
    <property type="entry name" value="eIF3e_su6"/>
    <property type="match status" value="1"/>
</dbReference>
<evidence type="ECO:0000256" key="3">
    <source>
        <dbReference type="ARBA" id="ARBA00022917"/>
    </source>
</evidence>
<feature type="region of interest" description="Disordered" evidence="6">
    <location>
        <begin position="414"/>
        <end position="437"/>
    </location>
</feature>
<dbReference type="Pfam" id="PF09440">
    <property type="entry name" value="eIF3_N"/>
    <property type="match status" value="1"/>
</dbReference>
<sequence length="437" mass="50214">MPIIGEYLDVHLLLPIIHFMQGRNVYDTKELEQAKISLLSEKTSMVDYAIELYNALHGKKSPELEKKKQQLLTDFKNVEEKSNKFLSIPKATIQELVANNQFNATHLQENFDITTEDIDAIYTFAKFEYECGKYEVAIDCLNAFRSLNTDPVKDLSALWGKLASEILMSNWDEAENTIGMLRDLIDEPKVPTSPLKQLQGRLWLIHWSLFVYFKKPKGPASMLDFFLEKEKYLRAIEIKAPWILRYLAIATILSRHRVPDLVRLIKQEYTTGNSGQSTGSLDPVVHFLYTLYVKFDFEGAEKELQKCKEILQNDYLIQEGIAQEFVKSGRYALCEAYCKIHSTIDIGMMSKKLGLSLPEAEAWIVNLIRASKLDAKIDSERNIVIVSPQEQSVYKQLLDKTKNLATKAETLSAALERSKQQAQREEKEKEKAKEDKE</sequence>
<protein>
    <recommendedName>
        <fullName evidence="4 5">Eukaryotic translation initiation factor 3 subunit E</fullName>
        <shortName evidence="4">eIF3e</shortName>
    </recommendedName>
    <alternativeName>
        <fullName evidence="4">Eukaryotic translation initiation factor 3 subunit 6</fullName>
    </alternativeName>
</protein>
<dbReference type="InterPro" id="IPR019010">
    <property type="entry name" value="eIF3e_N"/>
</dbReference>
<dbReference type="HAMAP" id="MF_03004">
    <property type="entry name" value="eIF3e"/>
    <property type="match status" value="1"/>
</dbReference>
<evidence type="ECO:0000256" key="2">
    <source>
        <dbReference type="ARBA" id="ARBA00022540"/>
    </source>
</evidence>
<accession>A0A6B2L433</accession>
<dbReference type="AlphaFoldDB" id="A0A6B2L433"/>
<dbReference type="PROSITE" id="PS50250">
    <property type="entry name" value="PCI"/>
    <property type="match status" value="1"/>
</dbReference>
<dbReference type="PANTHER" id="PTHR10317">
    <property type="entry name" value="EUKARYOTIC TRANSLATION INITIATION FACTOR 3 SUBUNIT E"/>
    <property type="match status" value="1"/>
</dbReference>
<dbReference type="GO" id="GO:0001732">
    <property type="term" value="P:formation of cytoplasmic translation initiation complex"/>
    <property type="evidence" value="ECO:0007669"/>
    <property type="project" value="UniProtKB-UniRule"/>
</dbReference>
<dbReference type="SMART" id="SM01186">
    <property type="entry name" value="eIF3_N"/>
    <property type="match status" value="1"/>
</dbReference>
<dbReference type="Pfam" id="PF01399">
    <property type="entry name" value="PCI"/>
    <property type="match status" value="1"/>
</dbReference>
<comment type="function">
    <text evidence="4">Component of the eukaryotic translation initiation factor 3 (eIF-3) complex, which is involved in protein synthesis of a specialized repertoire of mRNAs and, together with other initiation factors, stimulates binding of mRNA and methionyl-tRNAi to the 40S ribosome. The eIF-3 complex specifically targets and initiates translation of a subset of mRNAs involved in cell proliferation.</text>
</comment>
<dbReference type="InterPro" id="IPR000717">
    <property type="entry name" value="PCI_dom"/>
</dbReference>
<keyword evidence="1 4" id="KW-0963">Cytoplasm</keyword>
<proteinExistence type="inferred from homology"/>
<evidence type="ECO:0000259" key="7">
    <source>
        <dbReference type="PROSITE" id="PS50250"/>
    </source>
</evidence>
<organism evidence="8">
    <name type="scientific">Arcella intermedia</name>
    <dbReference type="NCBI Taxonomy" id="1963864"/>
    <lineage>
        <taxon>Eukaryota</taxon>
        <taxon>Amoebozoa</taxon>
        <taxon>Tubulinea</taxon>
        <taxon>Elardia</taxon>
        <taxon>Arcellinida</taxon>
        <taxon>Sphaerothecina</taxon>
        <taxon>Arcellidae</taxon>
        <taxon>Arcella</taxon>
    </lineage>
</organism>
<dbReference type="InterPro" id="IPR036390">
    <property type="entry name" value="WH_DNA-bd_sf"/>
</dbReference>
<feature type="compositionally biased region" description="Basic and acidic residues" evidence="6">
    <location>
        <begin position="416"/>
        <end position="437"/>
    </location>
</feature>
<dbReference type="SUPFAM" id="SSF46785">
    <property type="entry name" value="Winged helix' DNA-binding domain"/>
    <property type="match status" value="1"/>
</dbReference>
<evidence type="ECO:0000256" key="6">
    <source>
        <dbReference type="SAM" id="MobiDB-lite"/>
    </source>
</evidence>
<evidence type="ECO:0000256" key="5">
    <source>
        <dbReference type="PIRNR" id="PIRNR016255"/>
    </source>
</evidence>
<dbReference type="GO" id="GO:0033290">
    <property type="term" value="C:eukaryotic 48S preinitiation complex"/>
    <property type="evidence" value="ECO:0007669"/>
    <property type="project" value="UniProtKB-UniRule"/>
</dbReference>
<evidence type="ECO:0000256" key="4">
    <source>
        <dbReference type="HAMAP-Rule" id="MF_03004"/>
    </source>
</evidence>
<dbReference type="SMART" id="SM00088">
    <property type="entry name" value="PINT"/>
    <property type="match status" value="1"/>
</dbReference>
<name>A0A6B2L433_9EUKA</name>
<feature type="domain" description="PCI" evidence="7">
    <location>
        <begin position="211"/>
        <end position="391"/>
    </location>
</feature>
<dbReference type="CDD" id="cd21378">
    <property type="entry name" value="eIF3E"/>
    <property type="match status" value="1"/>
</dbReference>
<comment type="subcellular location">
    <subcellularLocation>
        <location evidence="4 5">Cytoplasm</location>
    </subcellularLocation>
</comment>
<reference evidence="8" key="1">
    <citation type="journal article" date="2020" name="J. Eukaryot. Microbiol.">
        <title>De novo Sequencing, Assembly and Annotation of the Transcriptome for the Free-Living Testate Amoeba Arcella intermedia.</title>
        <authorList>
            <person name="Ribeiro G.M."/>
            <person name="Porfirio-Sousa A.L."/>
            <person name="Maurer-Alcala X.X."/>
            <person name="Katz L.A."/>
            <person name="Lahr D.J.G."/>
        </authorList>
    </citation>
    <scope>NUCLEOTIDE SEQUENCE</scope>
</reference>
<dbReference type="InterPro" id="IPR016650">
    <property type="entry name" value="eIF3e"/>
</dbReference>
<keyword evidence="2 4" id="KW-0396">Initiation factor</keyword>
<comment type="similarity">
    <text evidence="4 5">Belongs to the eIF-3 subunit E family.</text>
</comment>
<comment type="subunit">
    <text evidence="4 5">Component of the eukaryotic translation initiation factor 3 (eIF-3) complex.</text>
</comment>
<evidence type="ECO:0000256" key="1">
    <source>
        <dbReference type="ARBA" id="ARBA00022490"/>
    </source>
</evidence>
<dbReference type="Gene3D" id="1.25.40.570">
    <property type="match status" value="1"/>
</dbReference>
<dbReference type="GO" id="GO:0003743">
    <property type="term" value="F:translation initiation factor activity"/>
    <property type="evidence" value="ECO:0007669"/>
    <property type="project" value="UniProtKB-UniRule"/>
</dbReference>
<dbReference type="EMBL" id="GIBP01002765">
    <property type="protein sequence ID" value="NDV31734.1"/>
    <property type="molecule type" value="Transcribed_RNA"/>
</dbReference>
<keyword evidence="3 4" id="KW-0648">Protein biosynthesis</keyword>
<dbReference type="GO" id="GO:0016282">
    <property type="term" value="C:eukaryotic 43S preinitiation complex"/>
    <property type="evidence" value="ECO:0007669"/>
    <property type="project" value="UniProtKB-UniRule"/>
</dbReference>